<dbReference type="OrthoDB" id="4021778at2759"/>
<feature type="transmembrane region" description="Helical" evidence="2">
    <location>
        <begin position="260"/>
        <end position="287"/>
    </location>
</feature>
<dbReference type="PANTHER" id="PTHR12459">
    <property type="entry name" value="TRANSMEMBRANE PROTEIN 135-RELATED"/>
    <property type="match status" value="1"/>
</dbReference>
<feature type="transmembrane region" description="Helical" evidence="2">
    <location>
        <begin position="217"/>
        <end position="239"/>
    </location>
</feature>
<keyword evidence="2" id="KW-0812">Transmembrane</keyword>
<evidence type="ECO:0000256" key="2">
    <source>
        <dbReference type="SAM" id="Phobius"/>
    </source>
</evidence>
<dbReference type="AlphaFoldDB" id="A0A550CNH6"/>
<accession>A0A550CNH6</accession>
<dbReference type="EMBL" id="VDMD01000004">
    <property type="protein sequence ID" value="TRM66327.1"/>
    <property type="molecule type" value="Genomic_DNA"/>
</dbReference>
<evidence type="ECO:0000313" key="4">
    <source>
        <dbReference type="Proteomes" id="UP000320762"/>
    </source>
</evidence>
<gene>
    <name evidence="3" type="ORF">BD626DRAFT_397541</name>
</gene>
<evidence type="ECO:0000313" key="3">
    <source>
        <dbReference type="EMBL" id="TRM66327.1"/>
    </source>
</evidence>
<name>A0A550CNH6_9AGAR</name>
<sequence length="443" mass="49246">MSLILEQERDPSHTLDLTILLLVRAMDAFVQNVVFHRSGSADVKAEMTEKGRADPAGDSTELTERLMKEKEKQTRSKRRRLTTSIDALVFWVCSARIMWCFFYAPHRLPRAYVHWIGTLANVDKRLLHALHLLATGEWSYRHGTKQNILTSYARDLGLPSTWGDPHIIPAYGGSTADRVWNKIGVTNRDGIGGLPCELVHGDVGVGGSCHGNAAVRLAHAFVAAASMYTPVHFVPILLTRPHLLLRPQHVLRTVLGAMRSSLFLSSFVSLFFYTVCFTRTLVLARALPFVHFDYWDGPYGDILLGCLMCGSSIWIEQGKRRGEMALYVLPRALKASLPHSWLRRGGRSVALTEGATFILSTAGLLTAGVHHPDSLRGLSRWALAFMLNGPYAGFWKRRREGTTLPSTPYPQTATPQMKEGEHRENVSSPAAQPLLGPDVKVFS</sequence>
<feature type="compositionally biased region" description="Polar residues" evidence="1">
    <location>
        <begin position="403"/>
        <end position="415"/>
    </location>
</feature>
<reference evidence="3 4" key="1">
    <citation type="journal article" date="2019" name="New Phytol.">
        <title>Comparative genomics reveals unique wood-decay strategies and fruiting body development in the Schizophyllaceae.</title>
        <authorList>
            <person name="Almasi E."/>
            <person name="Sahu N."/>
            <person name="Krizsan K."/>
            <person name="Balint B."/>
            <person name="Kovacs G.M."/>
            <person name="Kiss B."/>
            <person name="Cseklye J."/>
            <person name="Drula E."/>
            <person name="Henrissat B."/>
            <person name="Nagy I."/>
            <person name="Chovatia M."/>
            <person name="Adam C."/>
            <person name="LaButti K."/>
            <person name="Lipzen A."/>
            <person name="Riley R."/>
            <person name="Grigoriev I.V."/>
            <person name="Nagy L.G."/>
        </authorList>
    </citation>
    <scope>NUCLEOTIDE SEQUENCE [LARGE SCALE GENOMIC DNA]</scope>
    <source>
        <strain evidence="3 4">NL-1724</strain>
    </source>
</reference>
<evidence type="ECO:0000256" key="1">
    <source>
        <dbReference type="SAM" id="MobiDB-lite"/>
    </source>
</evidence>
<comment type="caution">
    <text evidence="3">The sequence shown here is derived from an EMBL/GenBank/DDBJ whole genome shotgun (WGS) entry which is preliminary data.</text>
</comment>
<protein>
    <recommendedName>
        <fullName evidence="5">Transmembrane protein 135 N-terminal domain-containing protein</fullName>
    </recommendedName>
</protein>
<proteinExistence type="predicted"/>
<evidence type="ECO:0008006" key="5">
    <source>
        <dbReference type="Google" id="ProtNLM"/>
    </source>
</evidence>
<feature type="region of interest" description="Disordered" evidence="1">
    <location>
        <begin position="402"/>
        <end position="443"/>
    </location>
</feature>
<feature type="transmembrane region" description="Helical" evidence="2">
    <location>
        <begin position="299"/>
        <end position="315"/>
    </location>
</feature>
<dbReference type="InterPro" id="IPR026749">
    <property type="entry name" value="Tmem135"/>
</dbReference>
<keyword evidence="2" id="KW-1133">Transmembrane helix</keyword>
<keyword evidence="4" id="KW-1185">Reference proteome</keyword>
<keyword evidence="2" id="KW-0472">Membrane</keyword>
<dbReference type="Proteomes" id="UP000320762">
    <property type="component" value="Unassembled WGS sequence"/>
</dbReference>
<dbReference type="PANTHER" id="PTHR12459:SF15">
    <property type="entry name" value="TRANSMEMBRANE PROTEIN 135"/>
    <property type="match status" value="1"/>
</dbReference>
<organism evidence="3 4">
    <name type="scientific">Schizophyllum amplum</name>
    <dbReference type="NCBI Taxonomy" id="97359"/>
    <lineage>
        <taxon>Eukaryota</taxon>
        <taxon>Fungi</taxon>
        <taxon>Dikarya</taxon>
        <taxon>Basidiomycota</taxon>
        <taxon>Agaricomycotina</taxon>
        <taxon>Agaricomycetes</taxon>
        <taxon>Agaricomycetidae</taxon>
        <taxon>Agaricales</taxon>
        <taxon>Schizophyllaceae</taxon>
        <taxon>Schizophyllum</taxon>
    </lineage>
</organism>